<dbReference type="PROSITE" id="PS50853">
    <property type="entry name" value="FN3"/>
    <property type="match status" value="1"/>
</dbReference>
<dbReference type="CDD" id="cd11304">
    <property type="entry name" value="Cadherin_repeat"/>
    <property type="match status" value="1"/>
</dbReference>
<dbReference type="GO" id="GO:0005509">
    <property type="term" value="F:calcium ion binding"/>
    <property type="evidence" value="ECO:0007669"/>
    <property type="project" value="InterPro"/>
</dbReference>
<dbReference type="InterPro" id="IPR036116">
    <property type="entry name" value="FN3_sf"/>
</dbReference>
<dbReference type="STRING" id="33935.ADM90_10405"/>
<evidence type="ECO:0000259" key="5">
    <source>
        <dbReference type="PROSITE" id="PS50853"/>
    </source>
</evidence>
<reference evidence="7 8" key="1">
    <citation type="submission" date="2015-07" db="EMBL/GenBank/DDBJ databases">
        <title>Genome sequencing project for genomic taxonomy and phylogenomics of Bacillus-like bacteria.</title>
        <authorList>
            <person name="Liu B."/>
            <person name="Wang J."/>
            <person name="Zhu Y."/>
            <person name="Liu G."/>
            <person name="Chen Q."/>
            <person name="Chen Z."/>
            <person name="Che J."/>
            <person name="Ge C."/>
            <person name="Shi H."/>
            <person name="Pan Z."/>
            <person name="Liu X."/>
        </authorList>
    </citation>
    <scope>NUCLEOTIDE SEQUENCE [LARGE SCALE GENOMIC DNA]</scope>
    <source>
        <strain evidence="7 8">DSM 54</strain>
    </source>
</reference>
<dbReference type="Proteomes" id="UP000037977">
    <property type="component" value="Unassembled WGS sequence"/>
</dbReference>
<dbReference type="InterPro" id="IPR044048">
    <property type="entry name" value="Big_12"/>
</dbReference>
<feature type="region of interest" description="Disordered" evidence="3">
    <location>
        <begin position="1185"/>
        <end position="1207"/>
    </location>
</feature>
<comment type="subcellular location">
    <subcellularLocation>
        <location evidence="1">Cell envelope</location>
    </subcellularLocation>
</comment>
<dbReference type="InterPro" id="IPR042229">
    <property type="entry name" value="Listeria/Bacterioides_rpt_sf"/>
</dbReference>
<proteinExistence type="predicted"/>
<dbReference type="PANTHER" id="PTHR43308">
    <property type="entry name" value="OUTER MEMBRANE PROTEIN ALPHA-RELATED"/>
    <property type="match status" value="1"/>
</dbReference>
<feature type="domain" description="SLH" evidence="6">
    <location>
        <begin position="1417"/>
        <end position="1478"/>
    </location>
</feature>
<protein>
    <submittedName>
        <fullName evidence="7">Cellulosome anchor protein</fullName>
    </submittedName>
</protein>
<name>A0A0N0CW18_9BACI</name>
<dbReference type="SUPFAM" id="SSF49313">
    <property type="entry name" value="Cadherin-like"/>
    <property type="match status" value="1"/>
</dbReference>
<sequence length="1636" mass="176740">MRKKILIITLCLLLIVSSQLTSILFVSPLTAKAASCGAANYPVCVQDLTQANWIDDTTNGFEVSGPDLSLFKYGNDPNSPVGYYFDADYYATPKSIKISAGEGFAGGIFDLQTLTINTTNVHDEDDIFSLSIQGLDTAGNPKGSPVLFSTVKYQGPVYNIPVNLQGIHAFEITASVKYIERIQAGLWDLVFTQFTIDIPANNPPTVSTGAITASNITATGVTLGWTKAFDDLTAQENLAYRVYQSSSNNMDTVDAIEANGTPLENDYTKDIHSFNVTGLTANTTYYFNIIVQDADGNKSAYTTQQVTTLPLNRPPTSSNGTVNVNEGQVYIFNSASFAFHDEDAGDSLQHIQIVTIPNSGQLYLDDNNNQQMDAGEALSNGATISKVDLDAGKLKYLTENSSSSSFLFIVSDGSDDSSAYTMNLAVSTRPAVTISSAVPSPTNSSPIPISIVFSESVTGFTLGDIAMTNGTVQSLTGGGTLYVAQIVPSADGTVKIQIPENIATTSSGAFNQASIEFEIISDRTPPTDIMLSNSTVQEKKSIGTTVGTLTATDSGGPQAFTYSLVSGDTNFFEIDGNELKTTTVFTYDAKNNYQITIRVTDGAGNIFEKELTIEITKNHPPMGSITINNGAGYTSSTNVILTMTASDTEGEAITMRFSNDGTTWSSWESYASTKSWTLTNGDGSKTIYMQLKDTTDNISNTLSNTIILDTTPPVITGVTNSGVYNADVTISFNEGTATLNGAAFTNGTTISTSGNYTLVVTDSAGNTTTITFAIDKTPPQATEVNIQSNHVDPTKAKIGDTITLTVETDKNIQAPVVTIAENTATVTGAARNWQTTYVIEEGDIEGAVPFTLNFQDLLGNTAIEVTAVTDGSYVIADSTKPALDQVTMTSNNANPAVAKIGDIITVDVVASEDIQLPLVTIQGQPANVHDKDDGDAKTWQASYTLQSGDADGAVYFTIDVQDLAGNLGSQVTEVSAGAIVIIDKNPPQATTYSPAHQAMDIEPTDNLVLTFDKSVVPVAGKNIMIRNASDNQIIETIEATQANVSVADNIVTINPTMDFAYQTMYSIEIEAGAFIDLVGNAYEGIIDHTIWNFTTKAQPTYTVTYVGNGAEGGNVPIDLKQYQSQETITVLGNTGNLVKAGYTFVGWNTKADGKGVMHKAGQTMQMGEEDVVLFALWSKNTIPNNNGGSSTLTSSPDPVTPSDPSHVSIIDPNNLDKVLAQAIVTREDNNGSLIDTINVTANNIDELLQQLMNREDRSFNIVIPDSEPSANETKVILAKEAVERLVEGKLNFGITMGTVKIEVPFTSITDFNEAIYFYITPVKDTSLQNAIEERAQQRNNSQLALMGQPITITTNLQNRDVTLLLPLPINLSSIQQENILVYVEHSNDTVEFLHDGRLVEFDKEQVGVAFDVQHFSTFSLLYREQEDEIEQEPIELERKPAPYIQGYEDGTFRPNAKVTRAQMAAMLARNLSDNHVPAAFQLFYTDIANSWAKNDIEYIRTKGIMHGLGDHSFGPNDSMTRAQMAVIAVRWVNKQCTEMSTALSYCEMTANDTTYTDVASTHWAVNEIERISQMGIMVGSGDGQFKPEEKLTRAQAVKVLNRIFARSISTEEKEQIFKDIPKGHWAFFEIQAATAK</sequence>
<dbReference type="SMART" id="SM00060">
    <property type="entry name" value="FN3"/>
    <property type="match status" value="1"/>
</dbReference>
<evidence type="ECO:0000313" key="7">
    <source>
        <dbReference type="EMBL" id="KOY82317.1"/>
    </source>
</evidence>
<dbReference type="OrthoDB" id="9807519at2"/>
<gene>
    <name evidence="7" type="ORF">ADM90_10405</name>
</gene>
<dbReference type="RefSeq" id="WP_053995219.1">
    <property type="nucleotide sequence ID" value="NZ_CP065643.1"/>
</dbReference>
<dbReference type="PATRIC" id="fig|33935.3.peg.3983"/>
<dbReference type="InterPro" id="IPR001119">
    <property type="entry name" value="SLH_dom"/>
</dbReference>
<dbReference type="NCBIfam" id="TIGR02543">
    <property type="entry name" value="List_Bact_rpt"/>
    <property type="match status" value="1"/>
</dbReference>
<dbReference type="Gene3D" id="2.60.40.10">
    <property type="entry name" value="Immunoglobulins"/>
    <property type="match status" value="1"/>
</dbReference>
<dbReference type="GO" id="GO:0007156">
    <property type="term" value="P:homophilic cell adhesion via plasma membrane adhesion molecules"/>
    <property type="evidence" value="ECO:0007669"/>
    <property type="project" value="InterPro"/>
</dbReference>
<dbReference type="GO" id="GO:0016020">
    <property type="term" value="C:membrane"/>
    <property type="evidence" value="ECO:0007669"/>
    <property type="project" value="InterPro"/>
</dbReference>
<dbReference type="InterPro" id="IPR013378">
    <property type="entry name" value="InlB-like_B-rpt"/>
</dbReference>
<feature type="domain" description="SLH" evidence="6">
    <location>
        <begin position="1551"/>
        <end position="1614"/>
    </location>
</feature>
<evidence type="ECO:0000259" key="4">
    <source>
        <dbReference type="PROSITE" id="PS50268"/>
    </source>
</evidence>
<dbReference type="Gene3D" id="2.60.40.4270">
    <property type="entry name" value="Listeria-Bacteroides repeat domain"/>
    <property type="match status" value="1"/>
</dbReference>
<dbReference type="PROSITE" id="PS50268">
    <property type="entry name" value="CADHERIN_2"/>
    <property type="match status" value="1"/>
</dbReference>
<dbReference type="Gene3D" id="2.60.40.60">
    <property type="entry name" value="Cadherins"/>
    <property type="match status" value="1"/>
</dbReference>
<evidence type="ECO:0000256" key="2">
    <source>
        <dbReference type="ARBA" id="ARBA00022729"/>
    </source>
</evidence>
<dbReference type="InterPro" id="IPR032812">
    <property type="entry name" value="SbsA_Ig"/>
</dbReference>
<feature type="domain" description="Cadherin" evidence="4">
    <location>
        <begin position="535"/>
        <end position="657"/>
    </location>
</feature>
<dbReference type="CDD" id="cd00063">
    <property type="entry name" value="FN3"/>
    <property type="match status" value="1"/>
</dbReference>
<keyword evidence="8" id="KW-1185">Reference proteome</keyword>
<dbReference type="PROSITE" id="PS51272">
    <property type="entry name" value="SLH"/>
    <property type="match status" value="3"/>
</dbReference>
<evidence type="ECO:0000256" key="3">
    <source>
        <dbReference type="SAM" id="MobiDB-lite"/>
    </source>
</evidence>
<dbReference type="Pfam" id="PF00028">
    <property type="entry name" value="Cadherin"/>
    <property type="match status" value="1"/>
</dbReference>
<dbReference type="Pfam" id="PF00395">
    <property type="entry name" value="SLH"/>
    <property type="match status" value="3"/>
</dbReference>
<dbReference type="Pfam" id="PF09479">
    <property type="entry name" value="Flg_new"/>
    <property type="match status" value="1"/>
</dbReference>
<organism evidence="7 8">
    <name type="scientific">Lysinibacillus macroides</name>
    <dbReference type="NCBI Taxonomy" id="33935"/>
    <lineage>
        <taxon>Bacteria</taxon>
        <taxon>Bacillati</taxon>
        <taxon>Bacillota</taxon>
        <taxon>Bacilli</taxon>
        <taxon>Bacillales</taxon>
        <taxon>Bacillaceae</taxon>
        <taxon>Lysinibacillus</taxon>
    </lineage>
</organism>
<dbReference type="SUPFAM" id="SSF49265">
    <property type="entry name" value="Fibronectin type III"/>
    <property type="match status" value="1"/>
</dbReference>
<dbReference type="SMART" id="SM00112">
    <property type="entry name" value="CA"/>
    <property type="match status" value="1"/>
</dbReference>
<dbReference type="EMBL" id="LGCI01000006">
    <property type="protein sequence ID" value="KOY82317.1"/>
    <property type="molecule type" value="Genomic_DNA"/>
</dbReference>
<comment type="caution">
    <text evidence="7">The sequence shown here is derived from an EMBL/GenBank/DDBJ whole genome shotgun (WGS) entry which is preliminary data.</text>
</comment>
<dbReference type="Pfam" id="PF16184">
    <property type="entry name" value="Cadherin_3"/>
    <property type="match status" value="1"/>
</dbReference>
<dbReference type="Pfam" id="PF13205">
    <property type="entry name" value="Big_5"/>
    <property type="match status" value="1"/>
</dbReference>
<dbReference type="InterPro" id="IPR051465">
    <property type="entry name" value="Cell_Envelope_Struct_Comp"/>
</dbReference>
<feature type="domain" description="SLH" evidence="6">
    <location>
        <begin position="1479"/>
        <end position="1542"/>
    </location>
</feature>
<dbReference type="InterPro" id="IPR015919">
    <property type="entry name" value="Cadherin-like_sf"/>
</dbReference>
<dbReference type="InterPro" id="IPR013783">
    <property type="entry name" value="Ig-like_fold"/>
</dbReference>
<dbReference type="GO" id="GO:0030313">
    <property type="term" value="C:cell envelope"/>
    <property type="evidence" value="ECO:0007669"/>
    <property type="project" value="UniProtKB-SubCell"/>
</dbReference>
<evidence type="ECO:0000256" key="1">
    <source>
        <dbReference type="ARBA" id="ARBA00004196"/>
    </source>
</evidence>
<evidence type="ECO:0000313" key="8">
    <source>
        <dbReference type="Proteomes" id="UP000037977"/>
    </source>
</evidence>
<dbReference type="InterPro" id="IPR003961">
    <property type="entry name" value="FN3_dom"/>
</dbReference>
<accession>A0A0N0CW18</accession>
<evidence type="ECO:0000259" key="6">
    <source>
        <dbReference type="PROSITE" id="PS51272"/>
    </source>
</evidence>
<keyword evidence="2" id="KW-0732">Signal</keyword>
<feature type="domain" description="Fibronectin type-III" evidence="5">
    <location>
        <begin position="207"/>
        <end position="312"/>
    </location>
</feature>
<dbReference type="InterPro" id="IPR002126">
    <property type="entry name" value="Cadherin-like_dom"/>
</dbReference>
<dbReference type="Pfam" id="PF19078">
    <property type="entry name" value="Big_12"/>
    <property type="match status" value="1"/>
</dbReference>